<gene>
    <name evidence="4" type="ORF">R5R35_009509</name>
</gene>
<dbReference type="PRINTS" id="PR00080">
    <property type="entry name" value="SDRFAMILY"/>
</dbReference>
<evidence type="ECO:0000256" key="2">
    <source>
        <dbReference type="ARBA" id="ARBA00023002"/>
    </source>
</evidence>
<keyword evidence="5" id="KW-1185">Reference proteome</keyword>
<dbReference type="GO" id="GO:0016616">
    <property type="term" value="F:oxidoreductase activity, acting on the CH-OH group of donors, NAD or NADP as acceptor"/>
    <property type="evidence" value="ECO:0007669"/>
    <property type="project" value="UniProtKB-ARBA"/>
</dbReference>
<dbReference type="InterPro" id="IPR036291">
    <property type="entry name" value="NAD(P)-bd_dom_sf"/>
</dbReference>
<dbReference type="Gene3D" id="3.40.50.720">
    <property type="entry name" value="NAD(P)-binding Rossmann-like Domain"/>
    <property type="match status" value="1"/>
</dbReference>
<comment type="similarity">
    <text evidence="1 3">Belongs to the short-chain dehydrogenases/reductases (SDR) family.</text>
</comment>
<dbReference type="InterPro" id="IPR002347">
    <property type="entry name" value="SDR_fam"/>
</dbReference>
<keyword evidence="2" id="KW-0560">Oxidoreductase</keyword>
<reference evidence="4 5" key="1">
    <citation type="submission" date="2024-03" db="EMBL/GenBank/DDBJ databases">
        <title>The genome assembly and annotation of the cricket Gryllus longicercus Weissman &amp; Gray.</title>
        <authorList>
            <person name="Szrajer S."/>
            <person name="Gray D."/>
            <person name="Ylla G."/>
        </authorList>
    </citation>
    <scope>NUCLEOTIDE SEQUENCE [LARGE SCALE GENOMIC DNA]</scope>
    <source>
        <strain evidence="4">DAG 2021-001</strain>
        <tissue evidence="4">Whole body minus gut</tissue>
    </source>
</reference>
<evidence type="ECO:0000313" key="4">
    <source>
        <dbReference type="EMBL" id="KAK7864240.1"/>
    </source>
</evidence>
<protein>
    <recommendedName>
        <fullName evidence="6">Dehydrogenase/reductase SDR family member 11</fullName>
    </recommendedName>
</protein>
<dbReference type="PRINTS" id="PR00081">
    <property type="entry name" value="GDHRDH"/>
</dbReference>
<accession>A0AAN9Z760</accession>
<dbReference type="FunFam" id="3.40.50.720:FF:000047">
    <property type="entry name" value="NADP-dependent L-serine/L-allo-threonine dehydrogenase"/>
    <property type="match status" value="1"/>
</dbReference>
<proteinExistence type="inferred from homology"/>
<evidence type="ECO:0000313" key="5">
    <source>
        <dbReference type="Proteomes" id="UP001378592"/>
    </source>
</evidence>
<dbReference type="EMBL" id="JAZDUA010000207">
    <property type="protein sequence ID" value="KAK7864240.1"/>
    <property type="molecule type" value="Genomic_DNA"/>
</dbReference>
<dbReference type="AlphaFoldDB" id="A0AAN9Z760"/>
<dbReference type="EMBL" id="JAZDUA010000207">
    <property type="protein sequence ID" value="KAK7864241.1"/>
    <property type="molecule type" value="Genomic_DNA"/>
</dbReference>
<comment type="caution">
    <text evidence="4">The sequence shown here is derived from an EMBL/GenBank/DDBJ whole genome shotgun (WGS) entry which is preliminary data.</text>
</comment>
<sequence length="264" mass="28283">MQRWAGRVAMVTGASAGIGAAIAYQLQDVGMNVVALARGVDKIPGAVEAARSEAAGRGRSVAAKAAAPGKLLCRACDVQREADITAAFAWAKEALGGVDVLVNCAGLAGDTRLLDTNTSDWKKVLDINVLGLSICTREAIQQMRARGVDDGHVVHISSVCGHIMPFLPEWSMYHASKHAVRVLTEGLRKELVAAKSRIRVTEVSPGMVRTSFLNETRSANPEEWYAQRAHLFPEDVADAVLYALGTPPHVQIHEIMIKPIGEEA</sequence>
<name>A0AAN9Z760_9ORTH</name>
<dbReference type="PANTHER" id="PTHR43115:SF4">
    <property type="entry name" value="DEHYDROGENASE_REDUCTASE SDR FAMILY MEMBER 11"/>
    <property type="match status" value="1"/>
</dbReference>
<dbReference type="SUPFAM" id="SSF51735">
    <property type="entry name" value="NAD(P)-binding Rossmann-fold domains"/>
    <property type="match status" value="1"/>
</dbReference>
<evidence type="ECO:0000256" key="1">
    <source>
        <dbReference type="ARBA" id="ARBA00006484"/>
    </source>
</evidence>
<dbReference type="Proteomes" id="UP001378592">
    <property type="component" value="Unassembled WGS sequence"/>
</dbReference>
<evidence type="ECO:0008006" key="6">
    <source>
        <dbReference type="Google" id="ProtNLM"/>
    </source>
</evidence>
<dbReference type="Pfam" id="PF00106">
    <property type="entry name" value="adh_short"/>
    <property type="match status" value="1"/>
</dbReference>
<dbReference type="PANTHER" id="PTHR43115">
    <property type="entry name" value="DEHYDROGENASE/REDUCTASE SDR FAMILY MEMBER 11"/>
    <property type="match status" value="1"/>
</dbReference>
<organism evidence="4 5">
    <name type="scientific">Gryllus longicercus</name>
    <dbReference type="NCBI Taxonomy" id="2509291"/>
    <lineage>
        <taxon>Eukaryota</taxon>
        <taxon>Metazoa</taxon>
        <taxon>Ecdysozoa</taxon>
        <taxon>Arthropoda</taxon>
        <taxon>Hexapoda</taxon>
        <taxon>Insecta</taxon>
        <taxon>Pterygota</taxon>
        <taxon>Neoptera</taxon>
        <taxon>Polyneoptera</taxon>
        <taxon>Orthoptera</taxon>
        <taxon>Ensifera</taxon>
        <taxon>Gryllidea</taxon>
        <taxon>Grylloidea</taxon>
        <taxon>Gryllidae</taxon>
        <taxon>Gryllinae</taxon>
        <taxon>Gryllus</taxon>
    </lineage>
</organism>
<dbReference type="EMBL" id="JAZDUA010000207">
    <property type="protein sequence ID" value="KAK7864239.1"/>
    <property type="molecule type" value="Genomic_DNA"/>
</dbReference>
<evidence type="ECO:0000256" key="3">
    <source>
        <dbReference type="RuleBase" id="RU000363"/>
    </source>
</evidence>